<proteinExistence type="predicted"/>
<name>A0AAD6SA45_9AGAR</name>
<evidence type="ECO:0000256" key="1">
    <source>
        <dbReference type="SAM" id="MobiDB-lite"/>
    </source>
</evidence>
<protein>
    <submittedName>
        <fullName evidence="2">Uncharacterized protein</fullName>
    </submittedName>
</protein>
<evidence type="ECO:0000313" key="2">
    <source>
        <dbReference type="EMBL" id="KAJ7023492.1"/>
    </source>
</evidence>
<accession>A0AAD6SA45</accession>
<organism evidence="2 3">
    <name type="scientific">Mycena alexandri</name>
    <dbReference type="NCBI Taxonomy" id="1745969"/>
    <lineage>
        <taxon>Eukaryota</taxon>
        <taxon>Fungi</taxon>
        <taxon>Dikarya</taxon>
        <taxon>Basidiomycota</taxon>
        <taxon>Agaricomycotina</taxon>
        <taxon>Agaricomycetes</taxon>
        <taxon>Agaricomycetidae</taxon>
        <taxon>Agaricales</taxon>
        <taxon>Marasmiineae</taxon>
        <taxon>Mycenaceae</taxon>
        <taxon>Mycena</taxon>
    </lineage>
</organism>
<dbReference type="AlphaFoldDB" id="A0AAD6SA45"/>
<sequence length="829" mass="90177">MSSPQEHIDKTEQAWMEGALSGLEGTYLFFDHVLREHLRTQMSVAIFRARGRSQASFVDILRHHGASRPLLADACARGRPINAIVVVQRATSRVRCALHGQYPRNEYEFRDFESVSEGSKAPSTHRIVVRYDEQRYPKEGEAGDMGVSFGLSLTRRARARFKLPAVATYSSTCIFDCFLHRRGSGGRARGPATVKALDARASISGESGSGARVSGLRKDRDDEHDREPGRVVKPPPIHTCRENNATVGRATAGLHSLSSVTNCFVSVAGFQAGGTPISIWSRAETIIPHLDLGGGMYISVPSGLRCASVETDIFEPSGGAALDSLLLPTLAHSPDSLPFAYRQGATNEAWSRAPYISTVPSSMRPAHLPLERLSSSRRIARPVVRSHETLGGYTVRLCARVSVIGHHSPSLVRVRRSELSAHIPFRPTYFYLERLARAGACARSRRPPRIELRTRFLAADHVVSVVEAPTYAASRQEQALSRAKGEGGDFGARISAGSAVGTCEPLVILVPPVFDSSQARSDRDYPRQGNNTEDLHAFVPATVHARVPRPSSSDRRSSPVLHPSRIPRRLRYGGCIRLPQRGAYLVDVPRRIWAYGAGVRQPAACEGKALTAEYEFRATEVPSARTSVPRGLYVLAGLTHRRPLYVFILVPASETAILVRSAARGPPSALVHDRQRTTTSILCFRHRPLSPVHTPNFRPTPLPPPPGVHVRGDSTLLVQKLLGSLVRAAPPTASFCVVTGELLDVRYIWAAVSTSLRTDFAVVRSPLAHLSGSVTFLPQCHGGSSPMELAVLSSLMYSIPGAYTGRLKQRAAGARAYALRFALVASAAV</sequence>
<dbReference type="EMBL" id="JARJCM010000187">
    <property type="protein sequence ID" value="KAJ7023492.1"/>
    <property type="molecule type" value="Genomic_DNA"/>
</dbReference>
<evidence type="ECO:0000313" key="3">
    <source>
        <dbReference type="Proteomes" id="UP001218188"/>
    </source>
</evidence>
<feature type="region of interest" description="Disordered" evidence="1">
    <location>
        <begin position="205"/>
        <end position="236"/>
    </location>
</feature>
<keyword evidence="3" id="KW-1185">Reference proteome</keyword>
<reference evidence="2" key="1">
    <citation type="submission" date="2023-03" db="EMBL/GenBank/DDBJ databases">
        <title>Massive genome expansion in bonnet fungi (Mycena s.s.) driven by repeated elements and novel gene families across ecological guilds.</title>
        <authorList>
            <consortium name="Lawrence Berkeley National Laboratory"/>
            <person name="Harder C.B."/>
            <person name="Miyauchi S."/>
            <person name="Viragh M."/>
            <person name="Kuo A."/>
            <person name="Thoen E."/>
            <person name="Andreopoulos B."/>
            <person name="Lu D."/>
            <person name="Skrede I."/>
            <person name="Drula E."/>
            <person name="Henrissat B."/>
            <person name="Morin E."/>
            <person name="Kohler A."/>
            <person name="Barry K."/>
            <person name="LaButti K."/>
            <person name="Morin E."/>
            <person name="Salamov A."/>
            <person name="Lipzen A."/>
            <person name="Mereny Z."/>
            <person name="Hegedus B."/>
            <person name="Baldrian P."/>
            <person name="Stursova M."/>
            <person name="Weitz H."/>
            <person name="Taylor A."/>
            <person name="Grigoriev I.V."/>
            <person name="Nagy L.G."/>
            <person name="Martin F."/>
            <person name="Kauserud H."/>
        </authorList>
    </citation>
    <scope>NUCLEOTIDE SEQUENCE</scope>
    <source>
        <strain evidence="2">CBHHK200</strain>
    </source>
</reference>
<dbReference type="Proteomes" id="UP001218188">
    <property type="component" value="Unassembled WGS sequence"/>
</dbReference>
<feature type="compositionally biased region" description="Basic and acidic residues" evidence="1">
    <location>
        <begin position="216"/>
        <end position="230"/>
    </location>
</feature>
<gene>
    <name evidence="2" type="ORF">C8F04DRAFT_1271306</name>
</gene>
<comment type="caution">
    <text evidence="2">The sequence shown here is derived from an EMBL/GenBank/DDBJ whole genome shotgun (WGS) entry which is preliminary data.</text>
</comment>